<keyword evidence="4 7" id="KW-0574">Periplasm</keyword>
<gene>
    <name evidence="10" type="ORF">RZ57_05355</name>
</gene>
<dbReference type="InterPro" id="IPR051470">
    <property type="entry name" value="Thiol:disulfide_interchange"/>
</dbReference>
<evidence type="ECO:0000256" key="5">
    <source>
        <dbReference type="ARBA" id="ARBA00023157"/>
    </source>
</evidence>
<dbReference type="EMBL" id="CP011219">
    <property type="protein sequence ID" value="AKO32570.1"/>
    <property type="molecule type" value="Genomic_DNA"/>
</dbReference>
<dbReference type="AlphaFoldDB" id="A0AAC8UD28"/>
<comment type="similarity">
    <text evidence="2 7">Belongs to the thioredoxin family. DsbC subfamily.</text>
</comment>
<reference evidence="10 11" key="1">
    <citation type="journal article" date="2015" name="PLoS Negl. Trop. Dis.">
        <title>Haemophilus ducreyi Cutaneous Ulcer Strains Are Nearly Identical to Class I Genital Ulcer Strains.</title>
        <authorList>
            <person name="Gangaiah D."/>
            <person name="Webb K.M."/>
            <person name="Humphreys T.L."/>
            <person name="Fortney K.R."/>
            <person name="Toh E."/>
            <person name="Tai A."/>
            <person name="Katz S.S."/>
            <person name="Pillay A."/>
            <person name="Chen C.Y."/>
            <person name="Roberts S.A."/>
            <person name="Munson R.S.Jr."/>
            <person name="Spinola S.M."/>
        </authorList>
    </citation>
    <scope>NUCLEOTIDE SEQUENCE [LARGE SCALE GENOMIC DNA]</scope>
    <source>
        <strain evidence="11">CLU2</strain>
    </source>
</reference>
<evidence type="ECO:0000256" key="3">
    <source>
        <dbReference type="ARBA" id="ARBA00022729"/>
    </source>
</evidence>
<dbReference type="SUPFAM" id="SSF52833">
    <property type="entry name" value="Thioredoxin-like"/>
    <property type="match status" value="1"/>
</dbReference>
<dbReference type="Gene3D" id="3.10.450.70">
    <property type="entry name" value="Disulphide bond isomerase, DsbC/G, N-terminal"/>
    <property type="match status" value="1"/>
</dbReference>
<sequence length="231" mass="25468">MRKTAIALFGLSFVNLSAMAGDANLQRILENMGATNVSIQDSVLPGFRTAVSNQGVMQISETGRYVIQGKIFELQNNKARDITNKALLTELNALEKEMIIYPAKQEKHVVTVFMDISCHYCHLLHKQLKEYNDLGITIRFLAFPRGGMNTQTAKQMEAIWTSSDRVKALNDAENGVLPTSLASPNLVKKHFELGSKFGVVGTPNIVSSQGELIAGYVEPKDLAKLLSELDQ</sequence>
<dbReference type="GO" id="GO:0042597">
    <property type="term" value="C:periplasmic space"/>
    <property type="evidence" value="ECO:0007669"/>
    <property type="project" value="UniProtKB-SubCell"/>
</dbReference>
<dbReference type="OMA" id="KMEAIWC"/>
<evidence type="ECO:0000256" key="7">
    <source>
        <dbReference type="RuleBase" id="RU364038"/>
    </source>
</evidence>
<keyword evidence="3 7" id="KW-0732">Signal</keyword>
<dbReference type="Pfam" id="PF13098">
    <property type="entry name" value="Thioredoxin_2"/>
    <property type="match status" value="1"/>
</dbReference>
<feature type="chain" id="PRO_5041770129" description="Thiol:disulfide interchange protein" evidence="7">
    <location>
        <begin position="21"/>
        <end position="231"/>
    </location>
</feature>
<dbReference type="Pfam" id="PF10411">
    <property type="entry name" value="DsbC_N"/>
    <property type="match status" value="1"/>
</dbReference>
<evidence type="ECO:0000256" key="4">
    <source>
        <dbReference type="ARBA" id="ARBA00022764"/>
    </source>
</evidence>
<keyword evidence="5" id="KW-1015">Disulfide bond</keyword>
<feature type="domain" description="Disulphide bond isomerase DsbC/G N-terminal" evidence="8">
    <location>
        <begin position="17"/>
        <end position="84"/>
    </location>
</feature>
<comment type="function">
    <text evidence="7">Required for disulfide bond formation in some periplasmic proteins. Acts by transferring its disulfide bond to other proteins and is reduced in the process.</text>
</comment>
<evidence type="ECO:0000259" key="9">
    <source>
        <dbReference type="Pfam" id="PF13098"/>
    </source>
</evidence>
<feature type="signal peptide" evidence="7">
    <location>
        <begin position="1"/>
        <end position="20"/>
    </location>
</feature>
<dbReference type="SUPFAM" id="SSF54423">
    <property type="entry name" value="DsbC/DsbG N-terminal domain-like"/>
    <property type="match status" value="1"/>
</dbReference>
<evidence type="ECO:0000256" key="6">
    <source>
        <dbReference type="ARBA" id="ARBA00023284"/>
    </source>
</evidence>
<dbReference type="InterPro" id="IPR018950">
    <property type="entry name" value="DiS-bond_isomerase_DsbC/G_N"/>
</dbReference>
<name>A0AAC8UD28_HAEDC</name>
<dbReference type="NCBIfam" id="NF008129">
    <property type="entry name" value="PRK10877.1"/>
    <property type="match status" value="1"/>
</dbReference>
<dbReference type="InterPro" id="IPR033954">
    <property type="entry name" value="DiS-bond_Isoase_DsbC/G"/>
</dbReference>
<dbReference type="RefSeq" id="WP_010945207.1">
    <property type="nucleotide sequence ID" value="NZ_CP011218.1"/>
</dbReference>
<dbReference type="Gene3D" id="3.40.30.10">
    <property type="entry name" value="Glutaredoxin"/>
    <property type="match status" value="1"/>
</dbReference>
<evidence type="ECO:0000256" key="1">
    <source>
        <dbReference type="ARBA" id="ARBA00004418"/>
    </source>
</evidence>
<proteinExistence type="inferred from homology"/>
<dbReference type="InterPro" id="IPR009094">
    <property type="entry name" value="DiS-bond_isomerase_DsbC/G_N_sf"/>
</dbReference>
<dbReference type="PANTHER" id="PTHR35272">
    <property type="entry name" value="THIOL:DISULFIDE INTERCHANGE PROTEIN DSBC-RELATED"/>
    <property type="match status" value="1"/>
</dbReference>
<accession>A0AAC8UD28</accession>
<keyword evidence="10" id="KW-0413">Isomerase</keyword>
<comment type="subcellular location">
    <subcellularLocation>
        <location evidence="1 7">Periplasm</location>
    </subcellularLocation>
</comment>
<dbReference type="InterPro" id="IPR012336">
    <property type="entry name" value="Thioredoxin-like_fold"/>
</dbReference>
<evidence type="ECO:0000259" key="8">
    <source>
        <dbReference type="Pfam" id="PF10411"/>
    </source>
</evidence>
<evidence type="ECO:0000313" key="10">
    <source>
        <dbReference type="EMBL" id="AKO32570.1"/>
    </source>
</evidence>
<feature type="domain" description="Thioredoxin-like fold" evidence="9">
    <location>
        <begin position="103"/>
        <end position="226"/>
    </location>
</feature>
<dbReference type="PANTHER" id="PTHR35272:SF3">
    <property type="entry name" value="THIOL:DISULFIDE INTERCHANGE PROTEIN DSBC"/>
    <property type="match status" value="1"/>
</dbReference>
<evidence type="ECO:0000256" key="2">
    <source>
        <dbReference type="ARBA" id="ARBA00009813"/>
    </source>
</evidence>
<dbReference type="GO" id="GO:0016853">
    <property type="term" value="F:isomerase activity"/>
    <property type="evidence" value="ECO:0007669"/>
    <property type="project" value="UniProtKB-KW"/>
</dbReference>
<evidence type="ECO:0000313" key="11">
    <source>
        <dbReference type="Proteomes" id="UP000060132"/>
    </source>
</evidence>
<keyword evidence="6 7" id="KW-0676">Redox-active center</keyword>
<dbReference type="InterPro" id="IPR036249">
    <property type="entry name" value="Thioredoxin-like_sf"/>
</dbReference>
<dbReference type="Proteomes" id="UP000060132">
    <property type="component" value="Chromosome"/>
</dbReference>
<protein>
    <recommendedName>
        <fullName evidence="7">Thiol:disulfide interchange protein</fullName>
    </recommendedName>
</protein>
<dbReference type="CDD" id="cd03020">
    <property type="entry name" value="DsbA_DsbC_DsbG"/>
    <property type="match status" value="1"/>
</dbReference>
<organism evidence="10 11">
    <name type="scientific">Haemophilus ducreyi</name>
    <dbReference type="NCBI Taxonomy" id="730"/>
    <lineage>
        <taxon>Bacteria</taxon>
        <taxon>Pseudomonadati</taxon>
        <taxon>Pseudomonadota</taxon>
        <taxon>Gammaproteobacteria</taxon>
        <taxon>Pasteurellales</taxon>
        <taxon>Pasteurellaceae</taxon>
        <taxon>Haemophilus</taxon>
    </lineage>
</organism>